<dbReference type="InterPro" id="IPR018289">
    <property type="entry name" value="MULE_transposase_dom"/>
</dbReference>
<dbReference type="PROSITE" id="PS51462">
    <property type="entry name" value="NUDIX"/>
    <property type="match status" value="1"/>
</dbReference>
<accession>A0A815WWD1</accession>
<evidence type="ECO:0000313" key="4">
    <source>
        <dbReference type="Proteomes" id="UP000663870"/>
    </source>
</evidence>
<sequence length="699" mass="81616">MQHIIYRVQDYRPISEDKFVDNNDSEYDEQSSKYKLCTPAIAEIRIRCANYIWKEWANERHWGPRVGVIAISINEVGAEKVLLISFIENGRFNYGFPKGKPNLGETIRMGGFREFQEETGINNISSALHIHENDGVIIKKYPQIGPRQQRRRRTHYYIMTTTSTRFESFRPDRKEVCDVEWRSIYTLPCRNNCKIQQKYKTVNGEEIPVNYHMVTLRDMNGRNPTIMDMLLYIDANNEDGRRVYYRCNKAKLRGPQCSASIHLLYHADSDQVTLYKTEAEHEHHNEKVRGIDANVKKCIEELYNDGIMKPKQIIRALQTRKMKMPTLIQIKNYLVQYKKKKYGLHKISLGEFEQWCDDNVEVPIDENKAFVVSYKILYDNEEYEDDEDIEEDNENKFRIFISSVRLLNIASISSHLHDDATYKLVWQGFPVLIVGTTDFNKAFHPFGLAVCSNEKSKDFEFIFNSIQVGMQKINKDLLKPTALISDAADAIKNGFTNIFGSSYNQIMCWAHMKRKVDSRVCQIDDKHIAKEIIEDIEMLQLSNSTEVFKLASTLFIKKWNMNNKQKNQSILDFMNYFHNEWLKTNDGWHEGIQVYTPSTNNALEATNRTIKDDGTFRERHVLSRFLTIASNIVNNWSIERDITSINEKIFATEPTISLELWTLSYQWAKSTTDIICIPNDCSKTYYMPARDLQSISQAT</sequence>
<dbReference type="EMBL" id="CAJNOH010002065">
    <property type="protein sequence ID" value="CAF1270176.1"/>
    <property type="molecule type" value="Genomic_DNA"/>
</dbReference>
<dbReference type="GO" id="GO:0005737">
    <property type="term" value="C:cytoplasm"/>
    <property type="evidence" value="ECO:0007669"/>
    <property type="project" value="TreeGrafter"/>
</dbReference>
<dbReference type="GO" id="GO:0000290">
    <property type="term" value="P:deadenylation-dependent decapping of nuclear-transcribed mRNA"/>
    <property type="evidence" value="ECO:0007669"/>
    <property type="project" value="TreeGrafter"/>
</dbReference>
<proteinExistence type="predicted"/>
<dbReference type="Pfam" id="PF00293">
    <property type="entry name" value="NUDIX"/>
    <property type="match status" value="1"/>
</dbReference>
<dbReference type="Gene3D" id="3.90.79.10">
    <property type="entry name" value="Nucleoside Triphosphate Pyrophosphohydrolase"/>
    <property type="match status" value="1"/>
</dbReference>
<dbReference type="EMBL" id="CAJNOL010003162">
    <property type="protein sequence ID" value="CAF1549555.1"/>
    <property type="molecule type" value="Genomic_DNA"/>
</dbReference>
<reference evidence="3" key="1">
    <citation type="submission" date="2021-02" db="EMBL/GenBank/DDBJ databases">
        <authorList>
            <person name="Nowell W R."/>
        </authorList>
    </citation>
    <scope>NUCLEOTIDE SEQUENCE</scope>
</reference>
<dbReference type="AlphaFoldDB" id="A0A815WWD1"/>
<organism evidence="3 4">
    <name type="scientific">Rotaria sordida</name>
    <dbReference type="NCBI Taxonomy" id="392033"/>
    <lineage>
        <taxon>Eukaryota</taxon>
        <taxon>Metazoa</taxon>
        <taxon>Spiralia</taxon>
        <taxon>Gnathifera</taxon>
        <taxon>Rotifera</taxon>
        <taxon>Eurotatoria</taxon>
        <taxon>Bdelloidea</taxon>
        <taxon>Philodinida</taxon>
        <taxon>Philodinidae</taxon>
        <taxon>Rotaria</taxon>
    </lineage>
</organism>
<feature type="domain" description="Nudix hydrolase" evidence="1">
    <location>
        <begin position="63"/>
        <end position="206"/>
    </location>
</feature>
<gene>
    <name evidence="3" type="ORF">JXQ802_LOCUS43533</name>
    <name evidence="2" type="ORF">PYM288_LOCUS28337</name>
</gene>
<dbReference type="PANTHER" id="PTHR23114:SF17">
    <property type="entry name" value="M7GPPPN-MRNA HYDROLASE"/>
    <property type="match status" value="1"/>
</dbReference>
<dbReference type="SUPFAM" id="SSF55811">
    <property type="entry name" value="Nudix"/>
    <property type="match status" value="1"/>
</dbReference>
<dbReference type="PANTHER" id="PTHR23114">
    <property type="entry name" value="M7GPPPN-MRNA HYDROLASE"/>
    <property type="match status" value="1"/>
</dbReference>
<comment type="caution">
    <text evidence="3">The sequence shown here is derived from an EMBL/GenBank/DDBJ whole genome shotgun (WGS) entry which is preliminary data.</text>
</comment>
<protein>
    <recommendedName>
        <fullName evidence="1">Nudix hydrolase domain-containing protein</fullName>
    </recommendedName>
</protein>
<evidence type="ECO:0000313" key="2">
    <source>
        <dbReference type="EMBL" id="CAF1270176.1"/>
    </source>
</evidence>
<dbReference type="Pfam" id="PF10551">
    <property type="entry name" value="MULE"/>
    <property type="match status" value="1"/>
</dbReference>
<dbReference type="InterPro" id="IPR015797">
    <property type="entry name" value="NUDIX_hydrolase-like_dom_sf"/>
</dbReference>
<dbReference type="InterPro" id="IPR000086">
    <property type="entry name" value="NUDIX_hydrolase_dom"/>
</dbReference>
<dbReference type="Proteomes" id="UP000663854">
    <property type="component" value="Unassembled WGS sequence"/>
</dbReference>
<name>A0A815WWD1_9BILA</name>
<keyword evidence="4" id="KW-1185">Reference proteome</keyword>
<evidence type="ECO:0000259" key="1">
    <source>
        <dbReference type="PROSITE" id="PS51462"/>
    </source>
</evidence>
<dbReference type="Proteomes" id="UP000663870">
    <property type="component" value="Unassembled WGS sequence"/>
</dbReference>
<evidence type="ECO:0000313" key="3">
    <source>
        <dbReference type="EMBL" id="CAF1549555.1"/>
    </source>
</evidence>